<dbReference type="PROSITE" id="PS51257">
    <property type="entry name" value="PROKAR_LIPOPROTEIN"/>
    <property type="match status" value="1"/>
</dbReference>
<protein>
    <recommendedName>
        <fullName evidence="5">Lipoprotein</fullName>
    </recommendedName>
</protein>
<evidence type="ECO:0000256" key="1">
    <source>
        <dbReference type="SAM" id="MobiDB-lite"/>
    </source>
</evidence>
<feature type="region of interest" description="Disordered" evidence="1">
    <location>
        <begin position="83"/>
        <end position="105"/>
    </location>
</feature>
<evidence type="ECO:0000313" key="4">
    <source>
        <dbReference type="Proteomes" id="UP001598251"/>
    </source>
</evidence>
<evidence type="ECO:0008006" key="5">
    <source>
        <dbReference type="Google" id="ProtNLM"/>
    </source>
</evidence>
<reference evidence="3 4" key="1">
    <citation type="submission" date="2024-09" db="EMBL/GenBank/DDBJ databases">
        <title>The Natural Products Discovery Center: Release of the First 8490 Sequenced Strains for Exploring Actinobacteria Biosynthetic Diversity.</title>
        <authorList>
            <person name="Kalkreuter E."/>
            <person name="Kautsar S.A."/>
            <person name="Yang D."/>
            <person name="Bader C.D."/>
            <person name="Teijaro C.N."/>
            <person name="Fluegel L."/>
            <person name="Davis C.M."/>
            <person name="Simpson J.R."/>
            <person name="Lauterbach L."/>
            <person name="Steele A.D."/>
            <person name="Gui C."/>
            <person name="Meng S."/>
            <person name="Li G."/>
            <person name="Viehrig K."/>
            <person name="Ye F."/>
            <person name="Su P."/>
            <person name="Kiefer A.F."/>
            <person name="Nichols A."/>
            <person name="Cepeda A.J."/>
            <person name="Yan W."/>
            <person name="Fan B."/>
            <person name="Jiang Y."/>
            <person name="Adhikari A."/>
            <person name="Zheng C.-J."/>
            <person name="Schuster L."/>
            <person name="Cowan T.M."/>
            <person name="Smanski M.J."/>
            <person name="Chevrette M.G."/>
            <person name="De Carvalho L.P.S."/>
            <person name="Shen B."/>
        </authorList>
    </citation>
    <scope>NUCLEOTIDE SEQUENCE [LARGE SCALE GENOMIC DNA]</scope>
    <source>
        <strain evidence="3 4">NPDC058546</strain>
    </source>
</reference>
<evidence type="ECO:0000256" key="2">
    <source>
        <dbReference type="SAM" id="SignalP"/>
    </source>
</evidence>
<feature type="chain" id="PRO_5045852096" description="Lipoprotein" evidence="2">
    <location>
        <begin position="25"/>
        <end position="124"/>
    </location>
</feature>
<feature type="signal peptide" evidence="2">
    <location>
        <begin position="1"/>
        <end position="24"/>
    </location>
</feature>
<name>A0ABW6EKG7_9ACTN</name>
<comment type="caution">
    <text evidence="3">The sequence shown here is derived from an EMBL/GenBank/DDBJ whole genome shotgun (WGS) entry which is preliminary data.</text>
</comment>
<evidence type="ECO:0000313" key="3">
    <source>
        <dbReference type="EMBL" id="MFD4215791.1"/>
    </source>
</evidence>
<organism evidence="3 4">
    <name type="scientific">Streptomyces sindenensis</name>
    <dbReference type="NCBI Taxonomy" id="67363"/>
    <lineage>
        <taxon>Bacteria</taxon>
        <taxon>Bacillati</taxon>
        <taxon>Actinomycetota</taxon>
        <taxon>Actinomycetes</taxon>
        <taxon>Kitasatosporales</taxon>
        <taxon>Streptomycetaceae</taxon>
        <taxon>Streptomyces</taxon>
    </lineage>
</organism>
<dbReference type="Proteomes" id="UP001598251">
    <property type="component" value="Unassembled WGS sequence"/>
</dbReference>
<accession>A0ABW6EKG7</accession>
<dbReference type="RefSeq" id="WP_382828781.1">
    <property type="nucleotide sequence ID" value="NZ_JBHXLY010000026.1"/>
</dbReference>
<keyword evidence="2" id="KW-0732">Signal</keyword>
<sequence length="124" mass="13184">MARILRAALPVVALVVLGAGCSAASGQDEQRLSERRENYCTQLGSWQKTRNAAEEDPPDPNEYDEVGAAAEDVLLAVRPLRDEPVGHGRSLGEATAAATENSDPEAEGLAVNYCGEVGFETLTR</sequence>
<keyword evidence="4" id="KW-1185">Reference proteome</keyword>
<proteinExistence type="predicted"/>
<dbReference type="EMBL" id="JBHXOF010000016">
    <property type="protein sequence ID" value="MFD4215791.1"/>
    <property type="molecule type" value="Genomic_DNA"/>
</dbReference>
<gene>
    <name evidence="3" type="ORF">ACFWSS_23255</name>
</gene>